<protein>
    <submittedName>
        <fullName evidence="1">Uncharacterized protein</fullName>
    </submittedName>
</protein>
<reference evidence="1" key="1">
    <citation type="submission" date="2022-02" db="EMBL/GenBank/DDBJ databases">
        <title>Plant Genome Project.</title>
        <authorList>
            <person name="Zhang R.-G."/>
        </authorList>
    </citation>
    <scope>NUCLEOTIDE SEQUENCE</scope>
    <source>
        <strain evidence="1">AT1</strain>
    </source>
</reference>
<dbReference type="Proteomes" id="UP001062846">
    <property type="component" value="Chromosome 8"/>
</dbReference>
<comment type="caution">
    <text evidence="1">The sequence shown here is derived from an EMBL/GenBank/DDBJ whole genome shotgun (WGS) entry which is preliminary data.</text>
</comment>
<dbReference type="EMBL" id="CM046395">
    <property type="protein sequence ID" value="KAI8543718.1"/>
    <property type="molecule type" value="Genomic_DNA"/>
</dbReference>
<gene>
    <name evidence="1" type="ORF">RHMOL_Rhmol08G0240200</name>
</gene>
<name>A0ACC0MTS8_RHOML</name>
<proteinExistence type="predicted"/>
<evidence type="ECO:0000313" key="2">
    <source>
        <dbReference type="Proteomes" id="UP001062846"/>
    </source>
</evidence>
<keyword evidence="2" id="KW-1185">Reference proteome</keyword>
<sequence length="674" mass="74057">MRFSNPNPKINSWVLLLVTLSISLLLSPSLSDPRIAVASVMCGHSNVTAEALFPNFGSVMEHLSEKIMKQQWGFYSVSDPNAPVFGFAQCHKDLSEVDCQLCFAEARTKIPHCLPASRGRIYLEGCFIRYDDYEFYDESVNAMYDTDLCSGTNKRLKGREEGEDFGERVEAAVMSVTEEALGSRVGGFGAAEERSGVPGAFALGQCWNTINSTGCGVCLEDAWREVRNCLPAAEGRALNAGCYLRYSTRNFFSEVELTMDGDWLGYSQIVGASILGFASLVLALLGAYIGYSRFSKRRDGLEIISQVPSVVKKSELNYKYEELEQATDFFNSSNKLGQGGSSSVFKGTLSDGRTVAVKRLCFSTRQWVDDVFNEVNLISGIEHKNLVRLLGCSIEGPESLLVYEFLANKSLDQVLFDKKKTQILNWKQRFNIIMGIAEGLAYLHGGSQRKIIHRDIKISNILLDENFSPKIADFGLARCAAADKSHISTGIAGTMGYMAPEYIIRGQLTEKADVYAFGVLSLEIACGRRNNTFCHDSGSVLQNVWKHYKAGNITRVLECESLNGDGFQDREASNALQIGLLCTQTSAALRPSMSEVVRMLTAKGSETRIPSPKQPPFLNASVLAPTDSTKFSSSFSTVNTTTSNWHTAIDVSELTSPSSVTSDDAIVIQTCEPR</sequence>
<organism evidence="1 2">
    <name type="scientific">Rhododendron molle</name>
    <name type="common">Chinese azalea</name>
    <name type="synonym">Azalea mollis</name>
    <dbReference type="NCBI Taxonomy" id="49168"/>
    <lineage>
        <taxon>Eukaryota</taxon>
        <taxon>Viridiplantae</taxon>
        <taxon>Streptophyta</taxon>
        <taxon>Embryophyta</taxon>
        <taxon>Tracheophyta</taxon>
        <taxon>Spermatophyta</taxon>
        <taxon>Magnoliopsida</taxon>
        <taxon>eudicotyledons</taxon>
        <taxon>Gunneridae</taxon>
        <taxon>Pentapetalae</taxon>
        <taxon>asterids</taxon>
        <taxon>Ericales</taxon>
        <taxon>Ericaceae</taxon>
        <taxon>Ericoideae</taxon>
        <taxon>Rhodoreae</taxon>
        <taxon>Rhododendron</taxon>
    </lineage>
</organism>
<evidence type="ECO:0000313" key="1">
    <source>
        <dbReference type="EMBL" id="KAI8543718.1"/>
    </source>
</evidence>
<accession>A0ACC0MTS8</accession>